<dbReference type="EMBL" id="CAXAMM010040363">
    <property type="protein sequence ID" value="CAK9092752.1"/>
    <property type="molecule type" value="Genomic_DNA"/>
</dbReference>
<dbReference type="Pfam" id="PF00149">
    <property type="entry name" value="Metallophos"/>
    <property type="match status" value="1"/>
</dbReference>
<dbReference type="InterPro" id="IPR006186">
    <property type="entry name" value="Ser/Thr-sp_prot-phosphatase"/>
</dbReference>
<dbReference type="EC" id="3.1.3.16" evidence="1"/>
<keyword evidence="2" id="KW-0479">Metal-binding</keyword>
<comment type="caution">
    <text evidence="7">The sequence shown here is derived from an EMBL/GenBank/DDBJ whole genome shotgun (WGS) entry which is preliminary data.</text>
</comment>
<feature type="region of interest" description="Disordered" evidence="5">
    <location>
        <begin position="165"/>
        <end position="200"/>
    </location>
</feature>
<evidence type="ECO:0000259" key="6">
    <source>
        <dbReference type="SMART" id="SM00156"/>
    </source>
</evidence>
<dbReference type="SUPFAM" id="SSF56300">
    <property type="entry name" value="Metallo-dependent phosphatases"/>
    <property type="match status" value="1"/>
</dbReference>
<keyword evidence="8" id="KW-1185">Reference proteome</keyword>
<reference evidence="7 8" key="1">
    <citation type="submission" date="2024-02" db="EMBL/GenBank/DDBJ databases">
        <authorList>
            <person name="Chen Y."/>
            <person name="Shah S."/>
            <person name="Dougan E. K."/>
            <person name="Thang M."/>
            <person name="Chan C."/>
        </authorList>
    </citation>
    <scope>NUCLEOTIDE SEQUENCE [LARGE SCALE GENOMIC DNA]</scope>
</reference>
<feature type="domain" description="Serine/threonine specific protein phosphatases" evidence="6">
    <location>
        <begin position="1"/>
        <end position="165"/>
    </location>
</feature>
<dbReference type="InterPro" id="IPR029052">
    <property type="entry name" value="Metallo-depent_PP-like"/>
</dbReference>
<protein>
    <recommendedName>
        <fullName evidence="1">protein-serine/threonine phosphatase</fullName>
        <ecNumber evidence="1">3.1.3.16</ecNumber>
    </recommendedName>
</protein>
<evidence type="ECO:0000256" key="4">
    <source>
        <dbReference type="ARBA" id="ARBA00023211"/>
    </source>
</evidence>
<dbReference type="InterPro" id="IPR047129">
    <property type="entry name" value="PPA2-like"/>
</dbReference>
<accession>A0ABP0R0U8</accession>
<feature type="compositionally biased region" description="Basic and acidic residues" evidence="5">
    <location>
        <begin position="166"/>
        <end position="183"/>
    </location>
</feature>
<dbReference type="InterPro" id="IPR004843">
    <property type="entry name" value="Calcineurin-like_PHP"/>
</dbReference>
<evidence type="ECO:0000256" key="3">
    <source>
        <dbReference type="ARBA" id="ARBA00022801"/>
    </source>
</evidence>
<evidence type="ECO:0000313" key="7">
    <source>
        <dbReference type="EMBL" id="CAK9092752.1"/>
    </source>
</evidence>
<name>A0ABP0R0U8_9DINO</name>
<keyword evidence="4" id="KW-0464">Manganese</keyword>
<evidence type="ECO:0000256" key="2">
    <source>
        <dbReference type="ARBA" id="ARBA00022723"/>
    </source>
</evidence>
<dbReference type="PANTHER" id="PTHR45619">
    <property type="entry name" value="SERINE/THREONINE-PROTEIN PHOSPHATASE PP2A-RELATED"/>
    <property type="match status" value="1"/>
</dbReference>
<evidence type="ECO:0000313" key="8">
    <source>
        <dbReference type="Proteomes" id="UP001642464"/>
    </source>
</evidence>
<keyword evidence="3" id="KW-0378">Hydrolase</keyword>
<organism evidence="7 8">
    <name type="scientific">Durusdinium trenchii</name>
    <dbReference type="NCBI Taxonomy" id="1381693"/>
    <lineage>
        <taxon>Eukaryota</taxon>
        <taxon>Sar</taxon>
        <taxon>Alveolata</taxon>
        <taxon>Dinophyceae</taxon>
        <taxon>Suessiales</taxon>
        <taxon>Symbiodiniaceae</taxon>
        <taxon>Durusdinium</taxon>
    </lineage>
</organism>
<evidence type="ECO:0000256" key="5">
    <source>
        <dbReference type="SAM" id="MobiDB-lite"/>
    </source>
</evidence>
<dbReference type="Gene3D" id="3.60.21.10">
    <property type="match status" value="1"/>
</dbReference>
<dbReference type="Proteomes" id="UP001642464">
    <property type="component" value="Unassembled WGS sequence"/>
</dbReference>
<evidence type="ECO:0000256" key="1">
    <source>
        <dbReference type="ARBA" id="ARBA00013081"/>
    </source>
</evidence>
<dbReference type="SMART" id="SM00156">
    <property type="entry name" value="PP2Ac"/>
    <property type="match status" value="1"/>
</dbReference>
<proteinExistence type="predicted"/>
<gene>
    <name evidence="7" type="ORF">SCF082_LOCUS43640</name>
</gene>
<dbReference type="PRINTS" id="PR00114">
    <property type="entry name" value="STPHPHTASE"/>
</dbReference>
<sequence length="200" mass="22093">MAQTDSAADSTTSHNPNGYDGRSYTFARNACAARAICVQRTQSARTVLQTIRLLDRFSEIPHDGPLADLMWSDPDPDKMGFVISPRGAGFVFGQDVASMFLHLNGLAHLVRAHQLCMTGYQVLFDDSLSTVWSAPNYCYRFGNTASILEISEGFGRFFNVYGPAPESERQRPGEAVSRTRELPSLRPTGKATGRDDPYFT</sequence>